<dbReference type="GO" id="GO:0102965">
    <property type="term" value="F:alcohol-forming long-chain fatty acyl-CoA reductase activity"/>
    <property type="evidence" value="ECO:0007669"/>
    <property type="project" value="UniProtKB-EC"/>
</dbReference>
<comment type="catalytic activity">
    <reaction evidence="4">
        <text>a long-chain fatty acyl-CoA + 2 NADPH + 2 H(+) = a long-chain primary fatty alcohol + 2 NADP(+) + CoA</text>
        <dbReference type="Rhea" id="RHEA:52716"/>
        <dbReference type="ChEBI" id="CHEBI:15378"/>
        <dbReference type="ChEBI" id="CHEBI:57287"/>
        <dbReference type="ChEBI" id="CHEBI:57783"/>
        <dbReference type="ChEBI" id="CHEBI:58349"/>
        <dbReference type="ChEBI" id="CHEBI:77396"/>
        <dbReference type="ChEBI" id="CHEBI:83139"/>
        <dbReference type="EC" id="1.2.1.84"/>
    </reaction>
</comment>
<dbReference type="EC" id="1.2.1.84" evidence="4"/>
<feature type="transmembrane region" description="Helical" evidence="4">
    <location>
        <begin position="352"/>
        <end position="369"/>
    </location>
</feature>
<keyword evidence="4" id="KW-0812">Transmembrane</keyword>
<feature type="transmembrane region" description="Helical" evidence="4">
    <location>
        <begin position="488"/>
        <end position="506"/>
    </location>
</feature>
<dbReference type="PANTHER" id="PTHR11011">
    <property type="entry name" value="MALE STERILITY PROTEIN 2-RELATED"/>
    <property type="match status" value="1"/>
</dbReference>
<dbReference type="Proteomes" id="UP000694920">
    <property type="component" value="Unplaced"/>
</dbReference>
<evidence type="ECO:0000259" key="6">
    <source>
        <dbReference type="Pfam" id="PF07993"/>
    </source>
</evidence>
<keyword evidence="7" id="KW-1185">Reference proteome</keyword>
<dbReference type="CDD" id="cd05236">
    <property type="entry name" value="FAR-N_SDR_e"/>
    <property type="match status" value="1"/>
</dbReference>
<evidence type="ECO:0000259" key="5">
    <source>
        <dbReference type="Pfam" id="PF03015"/>
    </source>
</evidence>
<keyword evidence="2 4" id="KW-0444">Lipid biosynthesis</keyword>
<dbReference type="InterPro" id="IPR026055">
    <property type="entry name" value="FAR"/>
</dbReference>
<reference evidence="8" key="1">
    <citation type="submission" date="2025-08" db="UniProtKB">
        <authorList>
            <consortium name="RefSeq"/>
        </authorList>
    </citation>
    <scope>IDENTIFICATION</scope>
</reference>
<proteinExistence type="inferred from homology"/>
<feature type="domain" description="Thioester reductase (TE)" evidence="6">
    <location>
        <begin position="17"/>
        <end position="287"/>
    </location>
</feature>
<evidence type="ECO:0000313" key="8">
    <source>
        <dbReference type="RefSeq" id="XP_015602023.1"/>
    </source>
</evidence>
<dbReference type="PANTHER" id="PTHR11011:SF116">
    <property type="entry name" value="FATTY ACYL-COA REDUCTASE CG5065-RELATED"/>
    <property type="match status" value="1"/>
</dbReference>
<keyword evidence="4" id="KW-0472">Membrane</keyword>
<dbReference type="Gene3D" id="3.40.50.720">
    <property type="entry name" value="NAD(P)-binding Rossmann-like Domain"/>
    <property type="match status" value="1"/>
</dbReference>
<dbReference type="SUPFAM" id="SSF51735">
    <property type="entry name" value="NAD(P)-binding Rossmann-fold domains"/>
    <property type="match status" value="1"/>
</dbReference>
<evidence type="ECO:0000256" key="3">
    <source>
        <dbReference type="ARBA" id="ARBA00023098"/>
    </source>
</evidence>
<dbReference type="CDD" id="cd09071">
    <property type="entry name" value="FAR_C"/>
    <property type="match status" value="1"/>
</dbReference>
<feature type="transmembrane region" description="Helical" evidence="4">
    <location>
        <begin position="464"/>
        <end position="482"/>
    </location>
</feature>
<dbReference type="RefSeq" id="XP_015602023.1">
    <property type="nucleotide sequence ID" value="XM_015746537.2"/>
</dbReference>
<dbReference type="KEGG" id="ccin:107270999"/>
<name>A0AAJ7C5W7_CEPCN</name>
<dbReference type="GO" id="GO:0035336">
    <property type="term" value="P:long-chain fatty-acyl-CoA metabolic process"/>
    <property type="evidence" value="ECO:0007669"/>
    <property type="project" value="TreeGrafter"/>
</dbReference>
<comment type="function">
    <text evidence="4">Catalyzes the reduction of fatty acyl-CoA to fatty alcohols.</text>
</comment>
<keyword evidence="3 4" id="KW-0443">Lipid metabolism</keyword>
<comment type="similarity">
    <text evidence="1 4">Belongs to the fatty acyl-CoA reductase family.</text>
</comment>
<evidence type="ECO:0000313" key="7">
    <source>
        <dbReference type="Proteomes" id="UP000694920"/>
    </source>
</evidence>
<keyword evidence="4" id="KW-0521">NADP</keyword>
<dbReference type="GeneID" id="107270999"/>
<dbReference type="Pfam" id="PF03015">
    <property type="entry name" value="Sterile"/>
    <property type="match status" value="1"/>
</dbReference>
<dbReference type="GO" id="GO:0005777">
    <property type="term" value="C:peroxisome"/>
    <property type="evidence" value="ECO:0007669"/>
    <property type="project" value="TreeGrafter"/>
</dbReference>
<keyword evidence="4" id="KW-1133">Transmembrane helix</keyword>
<dbReference type="InterPro" id="IPR036291">
    <property type="entry name" value="NAD(P)-bd_dom_sf"/>
</dbReference>
<feature type="domain" description="Fatty acyl-CoA reductase C-terminal" evidence="5">
    <location>
        <begin position="357"/>
        <end position="449"/>
    </location>
</feature>
<dbReference type="InterPro" id="IPR033640">
    <property type="entry name" value="FAR_C"/>
</dbReference>
<sequence>MTPSSIKELMTDSCVLLTGVTGFVGGSLLERILCLTPGPEKIFVLVRKKQGVDPQDRLKTILSSPLFSGVHPDKLQRVQVIPGDITQDGLGLSSSDSNLLISKCTHVFHVAAFISFAAQLDLAIRINLLGSRQVLHLAKRMINIQAMVYVSTAYANCTKENTVLEEKLYPTAIDPVKFIEMVKNLSSVEIQKMSAELMGNHPNTYTLTKQMAENLLIAEKEHVPLSIVRPSIVLNTWKTPFPGWVDNVHNGACAFIAGVTKGLFRTFQANPDAIQDVIPADMVVSTILASALHAAVHPRDLNIFHCTSSAVNSTTWGRYCERVVTACRNHPCEDAVWYPAARPRTNHLRNVIVLYMFQILPAIILDFVMQRFGRKTPLLEIQYRYFKGTKYTSYFTNSQWYFGRDNASALLNILPADELEEHPMDPKAIEWDSYFENCVIGMRRYFFKDSEMTTKKALRQMKRLKIISAVTPFLSFLLFWGLISLMGLSSITAACFGGALVLFLIWL</sequence>
<keyword evidence="4" id="KW-0560">Oxidoreductase</keyword>
<dbReference type="Pfam" id="PF07993">
    <property type="entry name" value="NAD_binding_4"/>
    <property type="match status" value="1"/>
</dbReference>
<dbReference type="AlphaFoldDB" id="A0AAJ7C5W7"/>
<dbReference type="InterPro" id="IPR013120">
    <property type="entry name" value="FAR_NAD-bd"/>
</dbReference>
<gene>
    <name evidence="8" type="primary">LOC107270999</name>
</gene>
<accession>A0AAJ7C5W7</accession>
<evidence type="ECO:0000256" key="2">
    <source>
        <dbReference type="ARBA" id="ARBA00022516"/>
    </source>
</evidence>
<evidence type="ECO:0000256" key="4">
    <source>
        <dbReference type="RuleBase" id="RU363097"/>
    </source>
</evidence>
<organism evidence="7 8">
    <name type="scientific">Cephus cinctus</name>
    <name type="common">Wheat stem sawfly</name>
    <dbReference type="NCBI Taxonomy" id="211228"/>
    <lineage>
        <taxon>Eukaryota</taxon>
        <taxon>Metazoa</taxon>
        <taxon>Ecdysozoa</taxon>
        <taxon>Arthropoda</taxon>
        <taxon>Hexapoda</taxon>
        <taxon>Insecta</taxon>
        <taxon>Pterygota</taxon>
        <taxon>Neoptera</taxon>
        <taxon>Endopterygota</taxon>
        <taxon>Hymenoptera</taxon>
        <taxon>Cephoidea</taxon>
        <taxon>Cephidae</taxon>
        <taxon>Cephus</taxon>
    </lineage>
</organism>
<dbReference type="GO" id="GO:0080019">
    <property type="term" value="F:alcohol-forming very long-chain fatty acyl-CoA reductase activity"/>
    <property type="evidence" value="ECO:0007669"/>
    <property type="project" value="InterPro"/>
</dbReference>
<protein>
    <recommendedName>
        <fullName evidence="4">Fatty acyl-CoA reductase</fullName>
        <ecNumber evidence="4">1.2.1.84</ecNumber>
    </recommendedName>
</protein>
<evidence type="ECO:0000256" key="1">
    <source>
        <dbReference type="ARBA" id="ARBA00005928"/>
    </source>
</evidence>